<comment type="caution">
    <text evidence="2">The sequence shown here is derived from an EMBL/GenBank/DDBJ whole genome shotgun (WGS) entry which is preliminary data.</text>
</comment>
<gene>
    <name evidence="2" type="ORF">EVAR_68495_1</name>
</gene>
<evidence type="ECO:0000313" key="3">
    <source>
        <dbReference type="Proteomes" id="UP000299102"/>
    </source>
</evidence>
<feature type="region of interest" description="Disordered" evidence="1">
    <location>
        <begin position="1"/>
        <end position="27"/>
    </location>
</feature>
<dbReference type="AlphaFoldDB" id="A0A4C1ZV34"/>
<proteinExistence type="predicted"/>
<organism evidence="2 3">
    <name type="scientific">Eumeta variegata</name>
    <name type="common">Bagworm moth</name>
    <name type="synonym">Eumeta japonica</name>
    <dbReference type="NCBI Taxonomy" id="151549"/>
    <lineage>
        <taxon>Eukaryota</taxon>
        <taxon>Metazoa</taxon>
        <taxon>Ecdysozoa</taxon>
        <taxon>Arthropoda</taxon>
        <taxon>Hexapoda</taxon>
        <taxon>Insecta</taxon>
        <taxon>Pterygota</taxon>
        <taxon>Neoptera</taxon>
        <taxon>Endopterygota</taxon>
        <taxon>Lepidoptera</taxon>
        <taxon>Glossata</taxon>
        <taxon>Ditrysia</taxon>
        <taxon>Tineoidea</taxon>
        <taxon>Psychidae</taxon>
        <taxon>Oiketicinae</taxon>
        <taxon>Eumeta</taxon>
    </lineage>
</organism>
<sequence>MTPLRPRIDCMNNSGHSGLRAGRGRDRDRVCPSVCTIREAIDPLREALQDDERFMLRFYCRLIFHHVDRERATLPVFVFPN</sequence>
<evidence type="ECO:0000256" key="1">
    <source>
        <dbReference type="SAM" id="MobiDB-lite"/>
    </source>
</evidence>
<name>A0A4C1ZV34_EUMVA</name>
<accession>A0A4C1ZV34</accession>
<dbReference type="Proteomes" id="UP000299102">
    <property type="component" value="Unassembled WGS sequence"/>
</dbReference>
<protein>
    <submittedName>
        <fullName evidence="2">Uncharacterized protein</fullName>
    </submittedName>
</protein>
<dbReference type="EMBL" id="BGZK01002158">
    <property type="protein sequence ID" value="GBP91312.1"/>
    <property type="molecule type" value="Genomic_DNA"/>
</dbReference>
<evidence type="ECO:0000313" key="2">
    <source>
        <dbReference type="EMBL" id="GBP91312.1"/>
    </source>
</evidence>
<reference evidence="2 3" key="1">
    <citation type="journal article" date="2019" name="Commun. Biol.">
        <title>The bagworm genome reveals a unique fibroin gene that provides high tensile strength.</title>
        <authorList>
            <person name="Kono N."/>
            <person name="Nakamura H."/>
            <person name="Ohtoshi R."/>
            <person name="Tomita M."/>
            <person name="Numata K."/>
            <person name="Arakawa K."/>
        </authorList>
    </citation>
    <scope>NUCLEOTIDE SEQUENCE [LARGE SCALE GENOMIC DNA]</scope>
</reference>
<keyword evidence="3" id="KW-1185">Reference proteome</keyword>